<evidence type="ECO:0000259" key="10">
    <source>
        <dbReference type="Pfam" id="PF04290"/>
    </source>
</evidence>
<comment type="function">
    <text evidence="9">Part of the tripartite ATP-independent periplasmic (TRAP) transport system.</text>
</comment>
<keyword evidence="6 9" id="KW-1133">Transmembrane helix</keyword>
<dbReference type="PANTHER" id="PTHR35011:SF10">
    <property type="entry name" value="TRAP TRANSPORTER SMALL PERMEASE PROTEIN"/>
    <property type="match status" value="1"/>
</dbReference>
<keyword evidence="12" id="KW-1185">Reference proteome</keyword>
<evidence type="ECO:0000256" key="6">
    <source>
        <dbReference type="ARBA" id="ARBA00022989"/>
    </source>
</evidence>
<dbReference type="AlphaFoldDB" id="A0A2A4HR88"/>
<keyword evidence="2 9" id="KW-0813">Transport</keyword>
<evidence type="ECO:0000256" key="9">
    <source>
        <dbReference type="RuleBase" id="RU369079"/>
    </source>
</evidence>
<feature type="domain" description="Tripartite ATP-independent periplasmic transporters DctQ component" evidence="10">
    <location>
        <begin position="32"/>
        <end position="161"/>
    </location>
</feature>
<feature type="transmembrane region" description="Helical" evidence="9">
    <location>
        <begin position="95"/>
        <end position="116"/>
    </location>
</feature>
<dbReference type="GO" id="GO:0005886">
    <property type="term" value="C:plasma membrane"/>
    <property type="evidence" value="ECO:0007669"/>
    <property type="project" value="UniProtKB-SubCell"/>
</dbReference>
<comment type="caution">
    <text evidence="11">The sequence shown here is derived from an EMBL/GenBank/DDBJ whole genome shotgun (WGS) entry which is preliminary data.</text>
</comment>
<comment type="subcellular location">
    <subcellularLocation>
        <location evidence="1 9">Cell inner membrane</location>
        <topology evidence="1 9">Multi-pass membrane protein</topology>
    </subcellularLocation>
</comment>
<organism evidence="11 12">
    <name type="scientific">Vreelandella nigrificans</name>
    <dbReference type="NCBI Taxonomy" id="2042704"/>
    <lineage>
        <taxon>Bacteria</taxon>
        <taxon>Pseudomonadati</taxon>
        <taxon>Pseudomonadota</taxon>
        <taxon>Gammaproteobacteria</taxon>
        <taxon>Oceanospirillales</taxon>
        <taxon>Halomonadaceae</taxon>
        <taxon>Vreelandella</taxon>
    </lineage>
</organism>
<proteinExistence type="inferred from homology"/>
<evidence type="ECO:0000256" key="1">
    <source>
        <dbReference type="ARBA" id="ARBA00004429"/>
    </source>
</evidence>
<evidence type="ECO:0000256" key="5">
    <source>
        <dbReference type="ARBA" id="ARBA00022692"/>
    </source>
</evidence>
<accession>A0A2A4HR88</accession>
<name>A0A2A4HR88_9GAMM</name>
<sequence>MKSPTERNWLSRWIDFSSGVGGVIAACCLMLLALIITYEVTVRYFFGSPTAWVQEFSVYLWMAIAFLAAAYALRNDSHFAVTIFVDRLKASNRRRLRIFTHLIGLGYSVTFVIKGIEMVHFSYEMGDTSTGLIQVPLWIPGSLLPIGAVLLALQFFNKLLLELMNKGAQ</sequence>
<keyword evidence="3" id="KW-1003">Cell membrane</keyword>
<dbReference type="RefSeq" id="WP_096650736.1">
    <property type="nucleotide sequence ID" value="NZ_NWUX01000003.1"/>
</dbReference>
<dbReference type="InterPro" id="IPR055348">
    <property type="entry name" value="DctQ"/>
</dbReference>
<keyword evidence="4 9" id="KW-0997">Cell inner membrane</keyword>
<dbReference type="Proteomes" id="UP000218677">
    <property type="component" value="Unassembled WGS sequence"/>
</dbReference>
<dbReference type="GO" id="GO:0015740">
    <property type="term" value="P:C4-dicarboxylate transport"/>
    <property type="evidence" value="ECO:0007669"/>
    <property type="project" value="TreeGrafter"/>
</dbReference>
<evidence type="ECO:0000256" key="8">
    <source>
        <dbReference type="ARBA" id="ARBA00038436"/>
    </source>
</evidence>
<reference evidence="12" key="1">
    <citation type="submission" date="2017-09" db="EMBL/GenBank/DDBJ databases">
        <authorList>
            <person name="Cho G.-S."/>
            <person name="Oguntoyinbo F.A."/>
            <person name="Cnockaert M."/>
            <person name="Kabisch J."/>
            <person name="Neve H."/>
            <person name="Bockelmann W."/>
            <person name="Wenning M."/>
            <person name="Franz C.M."/>
            <person name="Vandamme P."/>
        </authorList>
    </citation>
    <scope>NUCLEOTIDE SEQUENCE [LARGE SCALE GENOMIC DNA]</scope>
    <source>
        <strain evidence="12">MBT G8648</strain>
    </source>
</reference>
<feature type="transmembrane region" description="Helical" evidence="9">
    <location>
        <begin position="136"/>
        <end position="156"/>
    </location>
</feature>
<comment type="subunit">
    <text evidence="9">The complex comprises the extracytoplasmic solute receptor protein and the two transmembrane proteins.</text>
</comment>
<dbReference type="PANTHER" id="PTHR35011">
    <property type="entry name" value="2,3-DIKETO-L-GULONATE TRAP TRANSPORTER SMALL PERMEASE PROTEIN YIAM"/>
    <property type="match status" value="1"/>
</dbReference>
<evidence type="ECO:0000256" key="2">
    <source>
        <dbReference type="ARBA" id="ARBA00022448"/>
    </source>
</evidence>
<feature type="transmembrane region" description="Helical" evidence="9">
    <location>
        <begin position="12"/>
        <end position="36"/>
    </location>
</feature>
<dbReference type="EMBL" id="NWUX01000003">
    <property type="protein sequence ID" value="PCF96611.1"/>
    <property type="molecule type" value="Genomic_DNA"/>
</dbReference>
<dbReference type="PROSITE" id="PS51257">
    <property type="entry name" value="PROKAR_LIPOPROTEIN"/>
    <property type="match status" value="1"/>
</dbReference>
<feature type="transmembrane region" description="Helical" evidence="9">
    <location>
        <begin position="56"/>
        <end position="74"/>
    </location>
</feature>
<evidence type="ECO:0000313" key="11">
    <source>
        <dbReference type="EMBL" id="PCF96611.1"/>
    </source>
</evidence>
<dbReference type="InterPro" id="IPR007387">
    <property type="entry name" value="TRAP_DctQ"/>
</dbReference>
<dbReference type="OrthoDB" id="8559033at2"/>
<gene>
    <name evidence="11" type="ORF">CPA45_06245</name>
</gene>
<dbReference type="Pfam" id="PF04290">
    <property type="entry name" value="DctQ"/>
    <property type="match status" value="1"/>
</dbReference>
<protein>
    <recommendedName>
        <fullName evidence="9">TRAP transporter small permease protein</fullName>
    </recommendedName>
</protein>
<evidence type="ECO:0000313" key="12">
    <source>
        <dbReference type="Proteomes" id="UP000218677"/>
    </source>
</evidence>
<evidence type="ECO:0000256" key="3">
    <source>
        <dbReference type="ARBA" id="ARBA00022475"/>
    </source>
</evidence>
<evidence type="ECO:0000256" key="4">
    <source>
        <dbReference type="ARBA" id="ARBA00022519"/>
    </source>
</evidence>
<keyword evidence="7 9" id="KW-0472">Membrane</keyword>
<evidence type="ECO:0000256" key="7">
    <source>
        <dbReference type="ARBA" id="ARBA00023136"/>
    </source>
</evidence>
<keyword evidence="5 9" id="KW-0812">Transmembrane</keyword>
<comment type="similarity">
    <text evidence="8 9">Belongs to the TRAP transporter small permease family.</text>
</comment>
<dbReference type="GO" id="GO:0022857">
    <property type="term" value="F:transmembrane transporter activity"/>
    <property type="evidence" value="ECO:0007669"/>
    <property type="project" value="UniProtKB-UniRule"/>
</dbReference>